<dbReference type="Proteomes" id="UP000663868">
    <property type="component" value="Unassembled WGS sequence"/>
</dbReference>
<evidence type="ECO:0000313" key="2">
    <source>
        <dbReference type="EMBL" id="CAF4330519.1"/>
    </source>
</evidence>
<accession>A0A820JWH0</accession>
<evidence type="ECO:0000313" key="3">
    <source>
        <dbReference type="Proteomes" id="UP000663868"/>
    </source>
</evidence>
<feature type="compositionally biased region" description="Low complexity" evidence="1">
    <location>
        <begin position="40"/>
        <end position="51"/>
    </location>
</feature>
<comment type="caution">
    <text evidence="2">The sequence shown here is derived from an EMBL/GenBank/DDBJ whole genome shotgun (WGS) entry which is preliminary data.</text>
</comment>
<reference evidence="2" key="1">
    <citation type="submission" date="2021-02" db="EMBL/GenBank/DDBJ databases">
        <authorList>
            <person name="Nowell W R."/>
        </authorList>
    </citation>
    <scope>NUCLEOTIDE SEQUENCE</scope>
</reference>
<proteinExistence type="predicted"/>
<protein>
    <submittedName>
        <fullName evidence="2">Uncharacterized protein</fullName>
    </submittedName>
</protein>
<evidence type="ECO:0000256" key="1">
    <source>
        <dbReference type="SAM" id="MobiDB-lite"/>
    </source>
</evidence>
<feature type="region of interest" description="Disordered" evidence="1">
    <location>
        <begin position="35"/>
        <end position="74"/>
    </location>
</feature>
<organism evidence="2 3">
    <name type="scientific">Adineta steineri</name>
    <dbReference type="NCBI Taxonomy" id="433720"/>
    <lineage>
        <taxon>Eukaryota</taxon>
        <taxon>Metazoa</taxon>
        <taxon>Spiralia</taxon>
        <taxon>Gnathifera</taxon>
        <taxon>Rotifera</taxon>
        <taxon>Eurotatoria</taxon>
        <taxon>Bdelloidea</taxon>
        <taxon>Adinetida</taxon>
        <taxon>Adinetidae</taxon>
        <taxon>Adineta</taxon>
    </lineage>
</organism>
<sequence>MNDISIKSPDYQSLETILTQKNPSTRFQQFKERETKELLDQQSTQSSQQLQPSVPDKTTNISEKTRAGAILKST</sequence>
<dbReference type="EMBL" id="CAJOBB010016606">
    <property type="protein sequence ID" value="CAF4330519.1"/>
    <property type="molecule type" value="Genomic_DNA"/>
</dbReference>
<dbReference type="AlphaFoldDB" id="A0A820JWH0"/>
<feature type="non-terminal residue" evidence="2">
    <location>
        <position position="74"/>
    </location>
</feature>
<name>A0A820JWH0_9BILA</name>
<gene>
    <name evidence="2" type="ORF">KXQ929_LOCUS47143</name>
</gene>